<dbReference type="EMBL" id="QCXX01000005">
    <property type="protein sequence ID" value="PUV22888.1"/>
    <property type="molecule type" value="Genomic_DNA"/>
</dbReference>
<accession>A0A363NQ42</accession>
<feature type="transmembrane region" description="Helical" evidence="1">
    <location>
        <begin position="72"/>
        <end position="93"/>
    </location>
</feature>
<keyword evidence="4" id="KW-1185">Reference proteome</keyword>
<sequence length="358" mass="41289">MPARKQFMLTWLKNIVLSTAIVFSLAYIFLIIPAAFQDWRDQLTALALTGIIYVVVRHLILPRLFIWSRYNAWLLMTFVMLLFLFFCSIPILISLSTGALKWTPGKWEIENFWPVIFLIIPPVLVAFFMYSWQFGVDKWLAYREAQQRLNEIEHLAINWELIALTKDLNPHFITNSMATIRALIRKSPANALLAVGILGKIANVYMNNHDTWLDLRREMEMVDKLVSMYEFIKGHSISLQVEDLSDGAYRIPKMLLFNLVENALQYGETSIKKYPIRIVITKSQDNMVTVLVSNRIAAITVAGKVSHNTTLQRIERQLRLLNPQHAVLTVSNDESVFTVSVSFNQHSMDNTQIDQKNV</sequence>
<reference evidence="3 4" key="1">
    <citation type="submission" date="2018-04" db="EMBL/GenBank/DDBJ databases">
        <title>Sphingobacterium sp. M46 Genome.</title>
        <authorList>
            <person name="Cheng J."/>
            <person name="Li Y."/>
        </authorList>
    </citation>
    <scope>NUCLEOTIDE SEQUENCE [LARGE SCALE GENOMIC DNA]</scope>
    <source>
        <strain evidence="3 4">M46</strain>
    </source>
</reference>
<dbReference type="AlphaFoldDB" id="A0A363NQ42"/>
<name>A0A363NQ42_9SPHI</name>
<protein>
    <recommendedName>
        <fullName evidence="2">Signal transduction histidine kinase internal region domain-containing protein</fullName>
    </recommendedName>
</protein>
<keyword evidence="1" id="KW-1133">Transmembrane helix</keyword>
<evidence type="ECO:0000313" key="3">
    <source>
        <dbReference type="EMBL" id="PUV22888.1"/>
    </source>
</evidence>
<keyword evidence="1" id="KW-0812">Transmembrane</keyword>
<dbReference type="InterPro" id="IPR010559">
    <property type="entry name" value="Sig_transdc_His_kin_internal"/>
</dbReference>
<dbReference type="InterPro" id="IPR050640">
    <property type="entry name" value="Bact_2-comp_sensor_kinase"/>
</dbReference>
<feature type="transmembrane region" description="Helical" evidence="1">
    <location>
        <begin position="113"/>
        <end position="132"/>
    </location>
</feature>
<dbReference type="RefSeq" id="WP_108635223.1">
    <property type="nucleotide sequence ID" value="NZ_QCXX01000005.1"/>
</dbReference>
<dbReference type="OrthoDB" id="697329at2"/>
<gene>
    <name evidence="3" type="ORF">DCO56_18365</name>
</gene>
<organism evidence="3 4">
    <name type="scientific">Sphingobacterium athyrii</name>
    <dbReference type="NCBI Taxonomy" id="2152717"/>
    <lineage>
        <taxon>Bacteria</taxon>
        <taxon>Pseudomonadati</taxon>
        <taxon>Bacteroidota</taxon>
        <taxon>Sphingobacteriia</taxon>
        <taxon>Sphingobacteriales</taxon>
        <taxon>Sphingobacteriaceae</taxon>
        <taxon>Sphingobacterium</taxon>
    </lineage>
</organism>
<proteinExistence type="predicted"/>
<feature type="domain" description="Signal transduction histidine kinase internal region" evidence="2">
    <location>
        <begin position="160"/>
        <end position="228"/>
    </location>
</feature>
<dbReference type="Pfam" id="PF06580">
    <property type="entry name" value="His_kinase"/>
    <property type="match status" value="1"/>
</dbReference>
<dbReference type="GO" id="GO:0016020">
    <property type="term" value="C:membrane"/>
    <property type="evidence" value="ECO:0007669"/>
    <property type="project" value="InterPro"/>
</dbReference>
<keyword evidence="1" id="KW-0472">Membrane</keyword>
<dbReference type="Proteomes" id="UP000250831">
    <property type="component" value="Unassembled WGS sequence"/>
</dbReference>
<feature type="transmembrane region" description="Helical" evidence="1">
    <location>
        <begin position="12"/>
        <end position="36"/>
    </location>
</feature>
<dbReference type="PANTHER" id="PTHR34220:SF7">
    <property type="entry name" value="SENSOR HISTIDINE KINASE YPDA"/>
    <property type="match status" value="1"/>
</dbReference>
<feature type="transmembrane region" description="Helical" evidence="1">
    <location>
        <begin position="42"/>
        <end position="60"/>
    </location>
</feature>
<dbReference type="GO" id="GO:0000155">
    <property type="term" value="F:phosphorelay sensor kinase activity"/>
    <property type="evidence" value="ECO:0007669"/>
    <property type="project" value="InterPro"/>
</dbReference>
<evidence type="ECO:0000259" key="2">
    <source>
        <dbReference type="Pfam" id="PF06580"/>
    </source>
</evidence>
<evidence type="ECO:0000313" key="4">
    <source>
        <dbReference type="Proteomes" id="UP000250831"/>
    </source>
</evidence>
<dbReference type="PANTHER" id="PTHR34220">
    <property type="entry name" value="SENSOR HISTIDINE KINASE YPDA"/>
    <property type="match status" value="1"/>
</dbReference>
<evidence type="ECO:0000256" key="1">
    <source>
        <dbReference type="SAM" id="Phobius"/>
    </source>
</evidence>
<comment type="caution">
    <text evidence="3">The sequence shown here is derived from an EMBL/GenBank/DDBJ whole genome shotgun (WGS) entry which is preliminary data.</text>
</comment>